<dbReference type="InterPro" id="IPR004245">
    <property type="entry name" value="DUF229"/>
</dbReference>
<dbReference type="PANTHER" id="PTHR10974">
    <property type="entry name" value="FI08016P-RELATED"/>
    <property type="match status" value="1"/>
</dbReference>
<dbReference type="InterPro" id="IPR017850">
    <property type="entry name" value="Alkaline_phosphatase_core_sf"/>
</dbReference>
<dbReference type="PANTHER" id="PTHR10974:SF1">
    <property type="entry name" value="FI08016P-RELATED"/>
    <property type="match status" value="1"/>
</dbReference>
<evidence type="ECO:0000313" key="3">
    <source>
        <dbReference type="Proteomes" id="UP001152562"/>
    </source>
</evidence>
<dbReference type="Pfam" id="PF02995">
    <property type="entry name" value="DUF229"/>
    <property type="match status" value="1"/>
</dbReference>
<dbReference type="AlphaFoldDB" id="A0A9P0TAJ6"/>
<evidence type="ECO:0008006" key="4">
    <source>
        <dbReference type="Google" id="ProtNLM"/>
    </source>
</evidence>
<keyword evidence="3" id="KW-1185">Reference proteome</keyword>
<dbReference type="EMBL" id="CALOZG010000004">
    <property type="protein sequence ID" value="CAH4014303.1"/>
    <property type="molecule type" value="Genomic_DNA"/>
</dbReference>
<dbReference type="Proteomes" id="UP001152562">
    <property type="component" value="Unassembled WGS sequence"/>
</dbReference>
<proteinExistence type="predicted"/>
<comment type="caution">
    <text evidence="2">The sequence shown here is derived from an EMBL/GenBank/DDBJ whole genome shotgun (WGS) entry which is preliminary data.</text>
</comment>
<dbReference type="GO" id="GO:0005615">
    <property type="term" value="C:extracellular space"/>
    <property type="evidence" value="ECO:0007669"/>
    <property type="project" value="TreeGrafter"/>
</dbReference>
<protein>
    <recommendedName>
        <fullName evidence="4">DUF229 domain containing protein</fullName>
    </recommendedName>
</protein>
<keyword evidence="1" id="KW-0812">Transmembrane</keyword>
<dbReference type="SUPFAM" id="SSF53649">
    <property type="entry name" value="Alkaline phosphatase-like"/>
    <property type="match status" value="1"/>
</dbReference>
<evidence type="ECO:0000256" key="1">
    <source>
        <dbReference type="SAM" id="Phobius"/>
    </source>
</evidence>
<evidence type="ECO:0000313" key="2">
    <source>
        <dbReference type="EMBL" id="CAH4014303.1"/>
    </source>
</evidence>
<keyword evidence="1" id="KW-0472">Membrane</keyword>
<dbReference type="Gene3D" id="3.40.720.10">
    <property type="entry name" value="Alkaline Phosphatase, subunit A"/>
    <property type="match status" value="1"/>
</dbReference>
<gene>
    <name evidence="2" type="ORF">PIBRA_LOCUS3348</name>
</gene>
<organism evidence="2 3">
    <name type="scientific">Pieris brassicae</name>
    <name type="common">White butterfly</name>
    <name type="synonym">Large white butterfly</name>
    <dbReference type="NCBI Taxonomy" id="7116"/>
    <lineage>
        <taxon>Eukaryota</taxon>
        <taxon>Metazoa</taxon>
        <taxon>Ecdysozoa</taxon>
        <taxon>Arthropoda</taxon>
        <taxon>Hexapoda</taxon>
        <taxon>Insecta</taxon>
        <taxon>Pterygota</taxon>
        <taxon>Neoptera</taxon>
        <taxon>Endopterygota</taxon>
        <taxon>Lepidoptera</taxon>
        <taxon>Glossata</taxon>
        <taxon>Ditrysia</taxon>
        <taxon>Papilionoidea</taxon>
        <taxon>Pieridae</taxon>
        <taxon>Pierinae</taxon>
        <taxon>Pieris</taxon>
    </lineage>
</organism>
<accession>A0A9P0TAJ6</accession>
<sequence>MVMIMNRVVLGNGILRTAPARLRYFFLFAIVSGTTFIILSYHGFTDEQFSFDTEAFSYEDTGQEQFTIKTKGCSIAALHPLDPSVRKFVKYPDTVKPCPNEKTPLLDSNHTHIWLKTENTRFYNVTGRHKIKCCYRSFFRPLLVKDVSSSNLDNRVEYKKCQKFMDIIEARDEFVNVMCYEGVRMVYEQFFLFAIDKELSLNNKVHASKNNTDYNVIVIGIDAVSRLNFYRTMPKTLNFLKDKKAIELLGYNKVGDNTFPNIIPMLMGIRDSELKKTCVPNSKLTYFDNCPFVWEWYKQAGFYTALAEDSSNLGTFNYLKDGFIRSPTDYYIHTFINEAEKNVGNNKDFNCFLCMNNKYFYTVLLDYIEHLLIKLRTSKLFGFFWEVTMTHDYLNYPMVMDYYYETFFKRLDALKVLDNTFIFLVSDHGIRWGNIRATKQGRLEERLPFVHILVPPSFKDKYREAYVNLKLNSRRLTTPFNIHSTLNDLVDLKGIENSSIQLRKLETYWNDRNISLFLPIPSNRTCSMADIDDHWCTCHRGRRISITSSEAVEAAARIIEELNKLLNNYEMCARLKLAEILDATELEAGIEEKNEVSWREFMIVIRTNPSNAVFEATIRHDGQTWTLIGTASRLNLYGSQSHCVSDSLLKLYCYCL</sequence>
<dbReference type="FunFam" id="3.40.720.10:FF:000017">
    <property type="entry name" value="Predicted protein"/>
    <property type="match status" value="1"/>
</dbReference>
<name>A0A9P0TAJ6_PIEBR</name>
<keyword evidence="1" id="KW-1133">Transmembrane helix</keyword>
<reference evidence="2" key="1">
    <citation type="submission" date="2022-05" db="EMBL/GenBank/DDBJ databases">
        <authorList>
            <person name="Okamura Y."/>
        </authorList>
    </citation>
    <scope>NUCLEOTIDE SEQUENCE</scope>
</reference>
<dbReference type="CDD" id="cd16021">
    <property type="entry name" value="ALP_like"/>
    <property type="match status" value="1"/>
</dbReference>
<feature type="transmembrane region" description="Helical" evidence="1">
    <location>
        <begin position="24"/>
        <end position="44"/>
    </location>
</feature>